<dbReference type="HOGENOM" id="CLU_613063_0_0_1"/>
<name>A0A072TGS9_MEDTR</name>
<evidence type="ECO:0000259" key="3">
    <source>
        <dbReference type="Pfam" id="PF25019"/>
    </source>
</evidence>
<keyword evidence="1" id="KW-0677">Repeat</keyword>
<reference evidence="4 6" key="1">
    <citation type="journal article" date="2011" name="Nature">
        <title>The Medicago genome provides insight into the evolution of rhizobial symbioses.</title>
        <authorList>
            <person name="Young N.D."/>
            <person name="Debelle F."/>
            <person name="Oldroyd G.E."/>
            <person name="Geurts R."/>
            <person name="Cannon S.B."/>
            <person name="Udvardi M.K."/>
            <person name="Benedito V.A."/>
            <person name="Mayer K.F."/>
            <person name="Gouzy J."/>
            <person name="Schoof H."/>
            <person name="Van de Peer Y."/>
            <person name="Proost S."/>
            <person name="Cook D.R."/>
            <person name="Meyers B.C."/>
            <person name="Spannagl M."/>
            <person name="Cheung F."/>
            <person name="De Mita S."/>
            <person name="Krishnakumar V."/>
            <person name="Gundlach H."/>
            <person name="Zhou S."/>
            <person name="Mudge J."/>
            <person name="Bharti A.K."/>
            <person name="Murray J.D."/>
            <person name="Naoumkina M.A."/>
            <person name="Rosen B."/>
            <person name="Silverstein K.A."/>
            <person name="Tang H."/>
            <person name="Rombauts S."/>
            <person name="Zhao P.X."/>
            <person name="Zhou P."/>
            <person name="Barbe V."/>
            <person name="Bardou P."/>
            <person name="Bechner M."/>
            <person name="Bellec A."/>
            <person name="Berger A."/>
            <person name="Berges H."/>
            <person name="Bidwell S."/>
            <person name="Bisseling T."/>
            <person name="Choisne N."/>
            <person name="Couloux A."/>
            <person name="Denny R."/>
            <person name="Deshpande S."/>
            <person name="Dai X."/>
            <person name="Doyle J.J."/>
            <person name="Dudez A.M."/>
            <person name="Farmer A.D."/>
            <person name="Fouteau S."/>
            <person name="Franken C."/>
            <person name="Gibelin C."/>
            <person name="Gish J."/>
            <person name="Goldstein S."/>
            <person name="Gonzalez A.J."/>
            <person name="Green P.J."/>
            <person name="Hallab A."/>
            <person name="Hartog M."/>
            <person name="Hua A."/>
            <person name="Humphray S.J."/>
            <person name="Jeong D.H."/>
            <person name="Jing Y."/>
            <person name="Jocker A."/>
            <person name="Kenton S.M."/>
            <person name="Kim D.J."/>
            <person name="Klee K."/>
            <person name="Lai H."/>
            <person name="Lang C."/>
            <person name="Lin S."/>
            <person name="Macmil S.L."/>
            <person name="Magdelenat G."/>
            <person name="Matthews L."/>
            <person name="McCorrison J."/>
            <person name="Monaghan E.L."/>
            <person name="Mun J.H."/>
            <person name="Najar F.Z."/>
            <person name="Nicholson C."/>
            <person name="Noirot C."/>
            <person name="O'Bleness M."/>
            <person name="Paule C.R."/>
            <person name="Poulain J."/>
            <person name="Prion F."/>
            <person name="Qin B."/>
            <person name="Qu C."/>
            <person name="Retzel E.F."/>
            <person name="Riddle C."/>
            <person name="Sallet E."/>
            <person name="Samain S."/>
            <person name="Samson N."/>
            <person name="Sanders I."/>
            <person name="Saurat O."/>
            <person name="Scarpelli C."/>
            <person name="Schiex T."/>
            <person name="Segurens B."/>
            <person name="Severin A.J."/>
            <person name="Sherrier D.J."/>
            <person name="Shi R."/>
            <person name="Sims S."/>
            <person name="Singer S.R."/>
            <person name="Sinharoy S."/>
            <person name="Sterck L."/>
            <person name="Viollet A."/>
            <person name="Wang B.B."/>
            <person name="Wang K."/>
            <person name="Wang M."/>
            <person name="Wang X."/>
            <person name="Warfsmann J."/>
            <person name="Weissenbach J."/>
            <person name="White D.D."/>
            <person name="White J.D."/>
            <person name="Wiley G.B."/>
            <person name="Wincker P."/>
            <person name="Xing Y."/>
            <person name="Yang L."/>
            <person name="Yao Z."/>
            <person name="Ying F."/>
            <person name="Zhai J."/>
            <person name="Zhou L."/>
            <person name="Zuber A."/>
            <person name="Denarie J."/>
            <person name="Dixon R.A."/>
            <person name="May G.D."/>
            <person name="Schwartz D.C."/>
            <person name="Rogers J."/>
            <person name="Quetier F."/>
            <person name="Town C.D."/>
            <person name="Roe B.A."/>
        </authorList>
    </citation>
    <scope>NUCLEOTIDE SEQUENCE [LARGE SCALE GENOMIC DNA]</scope>
    <source>
        <strain evidence="4">A17</strain>
        <strain evidence="5 6">cv. Jemalong A17</strain>
    </source>
</reference>
<dbReference type="InterPro" id="IPR055414">
    <property type="entry name" value="LRR_R13L4/SHOC2-like"/>
</dbReference>
<dbReference type="Gene3D" id="3.80.10.10">
    <property type="entry name" value="Ribonuclease Inhibitor"/>
    <property type="match status" value="2"/>
</dbReference>
<keyword evidence="6" id="KW-1185">Reference proteome</keyword>
<evidence type="ECO:0000256" key="1">
    <source>
        <dbReference type="ARBA" id="ARBA00022737"/>
    </source>
</evidence>
<feature type="domain" description="Disease resistance R13L4/SHOC-2-like LRR" evidence="2">
    <location>
        <begin position="205"/>
        <end position="407"/>
    </location>
</feature>
<dbReference type="AlphaFoldDB" id="A0A072TGS9"/>
<protein>
    <submittedName>
        <fullName evidence="4">NBS-LRR resistance protein</fullName>
    </submittedName>
</protein>
<evidence type="ECO:0000313" key="6">
    <source>
        <dbReference type="Proteomes" id="UP000002051"/>
    </source>
</evidence>
<proteinExistence type="predicted"/>
<gene>
    <name evidence="4" type="ORF">MTR_0144s0010</name>
</gene>
<feature type="domain" description="R13L1/DRL21-like LRR repeat region" evidence="3">
    <location>
        <begin position="5"/>
        <end position="104"/>
    </location>
</feature>
<sequence length="447" mass="50896">MGFGLAELRDLQLGGKLHIKGLENVSSEWDAKEANLIGKKELNRLYLSWGSDANSKGIDTNVERVLEVLEPPTGLKGFGVKDYVGIHFPHWMRNTSILERDLKYIDDDLYESSSKRAFISLKYLTLRGLPNLERMLKAEGVEMLPQLSYLRIASVPKLALPSLPSLETLDSGGINIELWKLLFDCRWIEVVDLFPKGIVCNMHKLKSLFIIHFKNLKVLPDDLCYLSALEELRISNCDELESFSMHAMQGLISLRVLTIQQCDKLISLTEGMGELACLERLEISFCPRLVLPSNMNKLTSLRQGSFRCFSGNSRILQGLEDIPSLQNLSLAHFHYLPESLGAMTSLQRLEIFSCANVMSLPNSFQNLTNLHTLLIVGCPMLEKRCKKGTGEDWHKISHVPELELTEAELHFRNNYSHWKKEVHLLHRNAEPYYMSSEDEFNTIVDAF</sequence>
<dbReference type="EnsemblPlants" id="KEH16572">
    <property type="protein sequence ID" value="KEH16572"/>
    <property type="gene ID" value="MTR_0144s0010"/>
</dbReference>
<evidence type="ECO:0000313" key="4">
    <source>
        <dbReference type="EMBL" id="KEH16572.1"/>
    </source>
</evidence>
<dbReference type="PANTHER" id="PTHR47186:SF18">
    <property type="entry name" value="RX N-TERMINAL DOMAIN-CONTAINING PROTEIN"/>
    <property type="match status" value="1"/>
</dbReference>
<accession>A0A072TGS9</accession>
<evidence type="ECO:0000259" key="2">
    <source>
        <dbReference type="Pfam" id="PF23598"/>
    </source>
</evidence>
<dbReference type="PANTHER" id="PTHR47186">
    <property type="entry name" value="LEUCINE-RICH REPEAT-CONTAINING PROTEIN 57"/>
    <property type="match status" value="1"/>
</dbReference>
<dbReference type="EMBL" id="KL402869">
    <property type="protein sequence ID" value="KEH16572.1"/>
    <property type="molecule type" value="Genomic_DNA"/>
</dbReference>
<organism evidence="4 6">
    <name type="scientific">Medicago truncatula</name>
    <name type="common">Barrel medic</name>
    <name type="synonym">Medicago tribuloides</name>
    <dbReference type="NCBI Taxonomy" id="3880"/>
    <lineage>
        <taxon>Eukaryota</taxon>
        <taxon>Viridiplantae</taxon>
        <taxon>Streptophyta</taxon>
        <taxon>Embryophyta</taxon>
        <taxon>Tracheophyta</taxon>
        <taxon>Spermatophyta</taxon>
        <taxon>Magnoliopsida</taxon>
        <taxon>eudicotyledons</taxon>
        <taxon>Gunneridae</taxon>
        <taxon>Pentapetalae</taxon>
        <taxon>rosids</taxon>
        <taxon>fabids</taxon>
        <taxon>Fabales</taxon>
        <taxon>Fabaceae</taxon>
        <taxon>Papilionoideae</taxon>
        <taxon>50 kb inversion clade</taxon>
        <taxon>NPAAA clade</taxon>
        <taxon>Hologalegina</taxon>
        <taxon>IRL clade</taxon>
        <taxon>Trifolieae</taxon>
        <taxon>Medicago</taxon>
    </lineage>
</organism>
<dbReference type="Proteomes" id="UP000002051">
    <property type="component" value="Unassembled WGS sequence"/>
</dbReference>
<dbReference type="InterPro" id="IPR032675">
    <property type="entry name" value="LRR_dom_sf"/>
</dbReference>
<dbReference type="Pfam" id="PF23598">
    <property type="entry name" value="LRR_14"/>
    <property type="match status" value="1"/>
</dbReference>
<dbReference type="PaxDb" id="3880-AES75505"/>
<evidence type="ECO:0000313" key="5">
    <source>
        <dbReference type="EnsemblPlants" id="KEH16572"/>
    </source>
</evidence>
<dbReference type="InterPro" id="IPR056789">
    <property type="entry name" value="LRR_R13L1-DRL21"/>
</dbReference>
<dbReference type="eggNOG" id="KOG4658">
    <property type="taxonomic scope" value="Eukaryota"/>
</dbReference>
<reference evidence="5" key="3">
    <citation type="submission" date="2015-06" db="UniProtKB">
        <authorList>
            <consortium name="EnsemblPlants"/>
        </authorList>
    </citation>
    <scope>IDENTIFICATION</scope>
    <source>
        <strain evidence="5">cv. Jemalong A17</strain>
    </source>
</reference>
<reference evidence="4 6" key="2">
    <citation type="journal article" date="2014" name="BMC Genomics">
        <title>An improved genome release (version Mt4.0) for the model legume Medicago truncatula.</title>
        <authorList>
            <person name="Tang H."/>
            <person name="Krishnakumar V."/>
            <person name="Bidwell S."/>
            <person name="Rosen B."/>
            <person name="Chan A."/>
            <person name="Zhou S."/>
            <person name="Gentzbittel L."/>
            <person name="Childs K.L."/>
            <person name="Yandell M."/>
            <person name="Gundlach H."/>
            <person name="Mayer K.F."/>
            <person name="Schwartz D.C."/>
            <person name="Town C.D."/>
        </authorList>
    </citation>
    <scope>GENOME REANNOTATION</scope>
    <source>
        <strain evidence="4">A17</strain>
        <strain evidence="5 6">cv. Jemalong A17</strain>
    </source>
</reference>
<dbReference type="Pfam" id="PF25019">
    <property type="entry name" value="LRR_R13L1-DRL21"/>
    <property type="match status" value="1"/>
</dbReference>
<dbReference type="SUPFAM" id="SSF52058">
    <property type="entry name" value="L domain-like"/>
    <property type="match status" value="1"/>
</dbReference>